<comment type="subcellular location">
    <subcellularLocation>
        <location evidence="1">Membrane</location>
        <topology evidence="1">Multi-pass membrane protein</topology>
    </subcellularLocation>
</comment>
<feature type="transmembrane region" description="Helical" evidence="5">
    <location>
        <begin position="6"/>
        <end position="25"/>
    </location>
</feature>
<keyword evidence="2 5" id="KW-0812">Transmembrane</keyword>
<accession>A0A9W6QMW1</accession>
<dbReference type="InterPro" id="IPR032808">
    <property type="entry name" value="DoxX"/>
</dbReference>
<evidence type="ECO:0000256" key="3">
    <source>
        <dbReference type="ARBA" id="ARBA00022989"/>
    </source>
</evidence>
<evidence type="ECO:0008006" key="8">
    <source>
        <dbReference type="Google" id="ProtNLM"/>
    </source>
</evidence>
<reference evidence="6" key="1">
    <citation type="submission" date="2023-02" db="EMBL/GenBank/DDBJ databases">
        <title>Actinokineospora globicatena NBRC 15670.</title>
        <authorList>
            <person name="Ichikawa N."/>
            <person name="Sato H."/>
            <person name="Tonouchi N."/>
        </authorList>
    </citation>
    <scope>NUCLEOTIDE SEQUENCE</scope>
    <source>
        <strain evidence="6">NBRC 15670</strain>
    </source>
</reference>
<comment type="caution">
    <text evidence="6">The sequence shown here is derived from an EMBL/GenBank/DDBJ whole genome shotgun (WGS) entry which is preliminary data.</text>
</comment>
<dbReference type="EMBL" id="BSSD01000006">
    <property type="protein sequence ID" value="GLW93323.1"/>
    <property type="molecule type" value="Genomic_DNA"/>
</dbReference>
<gene>
    <name evidence="6" type="ORF">Aglo03_41390</name>
</gene>
<dbReference type="Proteomes" id="UP001165042">
    <property type="component" value="Unassembled WGS sequence"/>
</dbReference>
<dbReference type="Pfam" id="PF13564">
    <property type="entry name" value="DoxX_2"/>
    <property type="match status" value="1"/>
</dbReference>
<name>A0A9W6QMW1_9PSEU</name>
<evidence type="ECO:0000313" key="6">
    <source>
        <dbReference type="EMBL" id="GLW93323.1"/>
    </source>
</evidence>
<organism evidence="6 7">
    <name type="scientific">Actinokineospora globicatena</name>
    <dbReference type="NCBI Taxonomy" id="103729"/>
    <lineage>
        <taxon>Bacteria</taxon>
        <taxon>Bacillati</taxon>
        <taxon>Actinomycetota</taxon>
        <taxon>Actinomycetes</taxon>
        <taxon>Pseudonocardiales</taxon>
        <taxon>Pseudonocardiaceae</taxon>
        <taxon>Actinokineospora</taxon>
    </lineage>
</organism>
<keyword evidence="7" id="KW-1185">Reference proteome</keyword>
<dbReference type="GO" id="GO:0016020">
    <property type="term" value="C:membrane"/>
    <property type="evidence" value="ECO:0007669"/>
    <property type="project" value="UniProtKB-SubCell"/>
</dbReference>
<dbReference type="RefSeq" id="WP_285611667.1">
    <property type="nucleotide sequence ID" value="NZ_BSSD01000006.1"/>
</dbReference>
<feature type="transmembrane region" description="Helical" evidence="5">
    <location>
        <begin position="99"/>
        <end position="120"/>
    </location>
</feature>
<evidence type="ECO:0000256" key="2">
    <source>
        <dbReference type="ARBA" id="ARBA00022692"/>
    </source>
</evidence>
<proteinExistence type="predicted"/>
<evidence type="ECO:0000313" key="7">
    <source>
        <dbReference type="Proteomes" id="UP001165042"/>
    </source>
</evidence>
<protein>
    <recommendedName>
        <fullName evidence="8">DoxX-like family protein</fullName>
    </recommendedName>
</protein>
<evidence type="ECO:0000256" key="1">
    <source>
        <dbReference type="ARBA" id="ARBA00004141"/>
    </source>
</evidence>
<dbReference type="AlphaFoldDB" id="A0A9W6QMW1"/>
<keyword evidence="4 5" id="KW-0472">Membrane</keyword>
<feature type="transmembrane region" description="Helical" evidence="5">
    <location>
        <begin position="46"/>
        <end position="67"/>
    </location>
</feature>
<evidence type="ECO:0000256" key="4">
    <source>
        <dbReference type="ARBA" id="ARBA00023136"/>
    </source>
</evidence>
<feature type="transmembrane region" description="Helical" evidence="5">
    <location>
        <begin position="73"/>
        <end position="92"/>
    </location>
</feature>
<keyword evidence="3 5" id="KW-1133">Transmembrane helix</keyword>
<sequence length="125" mass="12720">MNVVLWIVAGVLAAAFLGAGGMKAAQPKEKLAAEPRMGWTEDFSGGAIKTIGALEVLGAIGLILPALLDIAPILVPIAATGLAAAMLGAIIVHARRNETAGIVAPAVLFVLSAFVAWGRFGPYAF</sequence>
<evidence type="ECO:0000256" key="5">
    <source>
        <dbReference type="SAM" id="Phobius"/>
    </source>
</evidence>